<name>A0A8T1G6E4_9STRA</name>
<dbReference type="AlphaFoldDB" id="A0A8T1G6E4"/>
<protein>
    <submittedName>
        <fullName evidence="1">Uncharacterized protein</fullName>
    </submittedName>
</protein>
<organism evidence="1 2">
    <name type="scientific">Phytophthora cactorum</name>
    <dbReference type="NCBI Taxonomy" id="29920"/>
    <lineage>
        <taxon>Eukaryota</taxon>
        <taxon>Sar</taxon>
        <taxon>Stramenopiles</taxon>
        <taxon>Oomycota</taxon>
        <taxon>Peronosporomycetes</taxon>
        <taxon>Peronosporales</taxon>
        <taxon>Peronosporaceae</taxon>
        <taxon>Phytophthora</taxon>
    </lineage>
</organism>
<dbReference type="EMBL" id="RCML01000175">
    <property type="protein sequence ID" value="KAG2987255.1"/>
    <property type="molecule type" value="Genomic_DNA"/>
</dbReference>
<accession>A0A8T1G6E4</accession>
<evidence type="ECO:0000313" key="1">
    <source>
        <dbReference type="EMBL" id="KAG2987255.1"/>
    </source>
</evidence>
<gene>
    <name evidence="1" type="ORF">PC118_g7373</name>
</gene>
<comment type="caution">
    <text evidence="1">The sequence shown here is derived from an EMBL/GenBank/DDBJ whole genome shotgun (WGS) entry which is preliminary data.</text>
</comment>
<proteinExistence type="predicted"/>
<reference evidence="1" key="1">
    <citation type="submission" date="2018-10" db="EMBL/GenBank/DDBJ databases">
        <title>Effector identification in a new, highly contiguous assembly of the strawberry crown rot pathogen Phytophthora cactorum.</title>
        <authorList>
            <person name="Armitage A.D."/>
            <person name="Nellist C.F."/>
            <person name="Bates H."/>
            <person name="Vickerstaff R.J."/>
            <person name="Harrison R.J."/>
        </authorList>
    </citation>
    <scope>NUCLEOTIDE SEQUENCE</scope>
    <source>
        <strain evidence="1">P415</strain>
    </source>
</reference>
<sequence>MLWYQAVEYFSAEEDIEFDNLYPKYEPDFGSLQTRDGYKPPWRLLRSNTDTSRIVSRFLTPTPTIFG</sequence>
<dbReference type="Proteomes" id="UP000697107">
    <property type="component" value="Unassembled WGS sequence"/>
</dbReference>
<evidence type="ECO:0000313" key="2">
    <source>
        <dbReference type="Proteomes" id="UP000697107"/>
    </source>
</evidence>